<dbReference type="PATRIC" id="fig|251703.9.peg.4148"/>
<evidence type="ECO:0008006" key="4">
    <source>
        <dbReference type="Google" id="ProtNLM"/>
    </source>
</evidence>
<evidence type="ECO:0000313" key="3">
    <source>
        <dbReference type="Proteomes" id="UP000050317"/>
    </source>
</evidence>
<protein>
    <recommendedName>
        <fullName evidence="4">Phenol degradation protein meta</fullName>
    </recommendedName>
</protein>
<dbReference type="EMBL" id="LJRR01000456">
    <property type="protein sequence ID" value="KPZ08657.1"/>
    <property type="molecule type" value="Genomic_DNA"/>
</dbReference>
<feature type="chain" id="PRO_5006032286" description="Phenol degradation protein meta" evidence="1">
    <location>
        <begin position="24"/>
        <end position="291"/>
    </location>
</feature>
<organism evidence="2 3">
    <name type="scientific">Pseudomonas syringae pv. viburni</name>
    <dbReference type="NCBI Taxonomy" id="251703"/>
    <lineage>
        <taxon>Bacteria</taxon>
        <taxon>Pseudomonadati</taxon>
        <taxon>Pseudomonadota</taxon>
        <taxon>Gammaproteobacteria</taxon>
        <taxon>Pseudomonadales</taxon>
        <taxon>Pseudomonadaceae</taxon>
        <taxon>Pseudomonas</taxon>
    </lineage>
</organism>
<evidence type="ECO:0000313" key="2">
    <source>
        <dbReference type="EMBL" id="KPZ08657.1"/>
    </source>
</evidence>
<dbReference type="Pfam" id="PF13557">
    <property type="entry name" value="Phenol_MetA_deg"/>
    <property type="match status" value="1"/>
</dbReference>
<comment type="caution">
    <text evidence="2">The sequence shown here is derived from an EMBL/GenBank/DDBJ whole genome shotgun (WGS) entry which is preliminary data.</text>
</comment>
<proteinExistence type="predicted"/>
<reference evidence="2 3" key="1">
    <citation type="submission" date="2015-09" db="EMBL/GenBank/DDBJ databases">
        <title>Genome announcement of multiple Pseudomonas syringae strains.</title>
        <authorList>
            <person name="Thakur S."/>
            <person name="Wang P.W."/>
            <person name="Gong Y."/>
            <person name="Weir B.S."/>
            <person name="Guttman D.S."/>
        </authorList>
    </citation>
    <scope>NUCLEOTIDE SEQUENCE [LARGE SCALE GENOMIC DNA]</scope>
    <source>
        <strain evidence="2 3">ICMP3963</strain>
    </source>
</reference>
<evidence type="ECO:0000256" key="1">
    <source>
        <dbReference type="SAM" id="SignalP"/>
    </source>
</evidence>
<dbReference type="InterPro" id="IPR025737">
    <property type="entry name" value="FApF"/>
</dbReference>
<name>A0A0N8TBQ6_9PSED</name>
<keyword evidence="1" id="KW-0732">Signal</keyword>
<sequence length="291" mass="32337">MAMATIRYPLSFATLCCSLTAQAVEVAPGDYDQFPTNATIGLLYYQHARTGKLYANGHKASSDFDVRSDVSLLRLLHVYALTDRLTVDPQFLLPIGRVAGHGAAASLGDSDGIGDLILAPAFKYRLNDDRDILAFTPYLYVPTGDYDKRNGLNLGEHRWKLDLQSAYVKRFSEQWAVDVVGDAIWYGDNNDYGADSVRREQQASYSAQLMARYMPTSLTTFGVGVGHNWGGETAVDGVHQDDDIRTTYLRVSATTFVSPRDQLQLQLGRDVAVENGPREDLRVNLRYAHVF</sequence>
<gene>
    <name evidence="2" type="ORF">ALO40_02960</name>
</gene>
<dbReference type="AlphaFoldDB" id="A0A0N8TBQ6"/>
<feature type="signal peptide" evidence="1">
    <location>
        <begin position="1"/>
        <end position="23"/>
    </location>
</feature>
<dbReference type="Proteomes" id="UP000050317">
    <property type="component" value="Unassembled WGS sequence"/>
</dbReference>
<accession>A0A0N8TBQ6</accession>